<keyword evidence="5" id="KW-1185">Reference proteome</keyword>
<dbReference type="SMART" id="SM00355">
    <property type="entry name" value="ZnF_C2H2"/>
    <property type="match status" value="3"/>
</dbReference>
<dbReference type="PANTHER" id="PTHR33936">
    <property type="entry name" value="PROTEIN CBG17840"/>
    <property type="match status" value="1"/>
</dbReference>
<keyword evidence="1" id="KW-0862">Zinc</keyword>
<feature type="domain" description="C2H2-type" evidence="2">
    <location>
        <begin position="40"/>
        <end position="68"/>
    </location>
</feature>
<dbReference type="PROSITE" id="PS50157">
    <property type="entry name" value="ZINC_FINGER_C2H2_2"/>
    <property type="match status" value="2"/>
</dbReference>
<dbReference type="AlphaFoldDB" id="A0AAN9TPH3"/>
<dbReference type="Gene3D" id="3.30.160.60">
    <property type="entry name" value="Classic Zinc Finger"/>
    <property type="match status" value="2"/>
</dbReference>
<dbReference type="GO" id="GO:0008270">
    <property type="term" value="F:zinc ion binding"/>
    <property type="evidence" value="ECO:0007669"/>
    <property type="project" value="UniProtKB-KW"/>
</dbReference>
<organism evidence="4 5">
    <name type="scientific">Parthenolecanium corni</name>
    <dbReference type="NCBI Taxonomy" id="536013"/>
    <lineage>
        <taxon>Eukaryota</taxon>
        <taxon>Metazoa</taxon>
        <taxon>Ecdysozoa</taxon>
        <taxon>Arthropoda</taxon>
        <taxon>Hexapoda</taxon>
        <taxon>Insecta</taxon>
        <taxon>Pterygota</taxon>
        <taxon>Neoptera</taxon>
        <taxon>Paraneoptera</taxon>
        <taxon>Hemiptera</taxon>
        <taxon>Sternorrhyncha</taxon>
        <taxon>Coccoidea</taxon>
        <taxon>Coccidae</taxon>
        <taxon>Parthenolecanium</taxon>
    </lineage>
</organism>
<reference evidence="4 5" key="1">
    <citation type="submission" date="2024-03" db="EMBL/GenBank/DDBJ databases">
        <title>Adaptation during the transition from Ophiocordyceps entomopathogen to insect associate is accompanied by gene loss and intensified selection.</title>
        <authorList>
            <person name="Ward C.M."/>
            <person name="Onetto C.A."/>
            <person name="Borneman A.R."/>
        </authorList>
    </citation>
    <scope>NUCLEOTIDE SEQUENCE [LARGE SCALE GENOMIC DNA]</scope>
    <source>
        <strain evidence="4">AWRI1</strain>
        <tissue evidence="4">Single Adult Female</tissue>
    </source>
</reference>
<dbReference type="Pfam" id="PF12874">
    <property type="entry name" value="zf-met"/>
    <property type="match status" value="1"/>
</dbReference>
<comment type="caution">
    <text evidence="4">The sequence shown here is derived from an EMBL/GenBank/DDBJ whole genome shotgun (WGS) entry which is preliminary data.</text>
</comment>
<dbReference type="InterPro" id="IPR052797">
    <property type="entry name" value="RegFact_GeneExpr_CellDeath"/>
</dbReference>
<dbReference type="PANTHER" id="PTHR33936:SF24">
    <property type="entry name" value="C2H2-TYPE DOMAIN-CONTAINING PROTEIN"/>
    <property type="match status" value="1"/>
</dbReference>
<accession>A0AAN9TPH3</accession>
<feature type="domain" description="SWIM-type" evidence="3">
    <location>
        <begin position="362"/>
        <end position="415"/>
    </location>
</feature>
<dbReference type="EMBL" id="JBBCAQ010000010">
    <property type="protein sequence ID" value="KAK7601723.1"/>
    <property type="molecule type" value="Genomic_DNA"/>
</dbReference>
<feature type="domain" description="C2H2-type" evidence="2">
    <location>
        <begin position="83"/>
        <end position="107"/>
    </location>
</feature>
<dbReference type="PROSITE" id="PS50966">
    <property type="entry name" value="ZF_SWIM"/>
    <property type="match status" value="1"/>
</dbReference>
<dbReference type="InterPro" id="IPR036236">
    <property type="entry name" value="Znf_C2H2_sf"/>
</dbReference>
<evidence type="ECO:0000256" key="1">
    <source>
        <dbReference type="PROSITE-ProRule" id="PRU00042"/>
    </source>
</evidence>
<evidence type="ECO:0000259" key="2">
    <source>
        <dbReference type="PROSITE" id="PS50157"/>
    </source>
</evidence>
<gene>
    <name evidence="4" type="ORF">V9T40_009164</name>
</gene>
<evidence type="ECO:0000313" key="5">
    <source>
        <dbReference type="Proteomes" id="UP001367676"/>
    </source>
</evidence>
<evidence type="ECO:0000313" key="4">
    <source>
        <dbReference type="EMBL" id="KAK7601723.1"/>
    </source>
</evidence>
<name>A0AAN9TPH3_9HEMI</name>
<proteinExistence type="predicted"/>
<sequence length="699" mass="79602">MKRRKSVKNSLSVGKAITASESEPLPKCDINELAVEKPRFICAICKKSFSDKNCLKKHIKKIHDVEPEPLLQDETSEKIAAPFKCRVCETEFAYKRNLKRHLIKYHSQGLEDEEGGNCFCNVEGCKFRSFFINALRTHLTEEHQVQIEVENKIFSSKAEFDKWKEEEEKTNVCLFIKEAGKHTLINGDQRLIFQCHRSGHYSGHGFGKRSFRVKGTCKLGKRCTAGIELTVKDKLDTYEVVYYKTHIWHTADVVHVNLSASERTYLANKLKEGASIASILESVKADQSVEGISLGKRINLLKRKDLVNIENTFRLNNTERHLKKQHKKGQKIVLDKIKKNVDDYGEVVSWVVELPCNVTEYFTVKKLQSEKCVDSCGVICVPCNACVHMFSCTCHDYLLFGTMCMHIHAVSLSVNPVQKSKRQSAKQIRNESAAKRKKNELETQIDVATETDHKENDIINFLAKNLELQHEENLQLSRMKLRGKLEYFNSLLVSRIDQLDESNVQMFLKMIDSAIGSLNGSPQSCEVEMLTNAHSNSSLVKTNDESSNHLLSVSVNQVAVQHSSNNTECDSHLQNQITTLTAVPVVTEDEKFEVPFQFSSPLNKSHLQKQITTLTAVPVVTEDKKFEVPFQFSSPLKKKRRLEEPGFYRTPVMEKRPMYENVISDNAVVRDSYVTFDCNVQSWPTATIPGNATVGKWWT</sequence>
<evidence type="ECO:0000259" key="3">
    <source>
        <dbReference type="PROSITE" id="PS50966"/>
    </source>
</evidence>
<keyword evidence="1" id="KW-0863">Zinc-finger</keyword>
<protein>
    <submittedName>
        <fullName evidence="4">Uncharacterized protein</fullName>
    </submittedName>
</protein>
<dbReference type="InterPro" id="IPR013087">
    <property type="entry name" value="Znf_C2H2_type"/>
</dbReference>
<dbReference type="PROSITE" id="PS00028">
    <property type="entry name" value="ZINC_FINGER_C2H2_1"/>
    <property type="match status" value="2"/>
</dbReference>
<dbReference type="SUPFAM" id="SSF57667">
    <property type="entry name" value="beta-beta-alpha zinc fingers"/>
    <property type="match status" value="1"/>
</dbReference>
<dbReference type="InterPro" id="IPR007527">
    <property type="entry name" value="Znf_SWIM"/>
</dbReference>
<dbReference type="Proteomes" id="UP001367676">
    <property type="component" value="Unassembled WGS sequence"/>
</dbReference>
<keyword evidence="1" id="KW-0479">Metal-binding</keyword>